<evidence type="ECO:0000313" key="3">
    <source>
        <dbReference type="Proteomes" id="UP001597214"/>
    </source>
</evidence>
<feature type="transmembrane region" description="Helical" evidence="1">
    <location>
        <begin position="195"/>
        <end position="216"/>
    </location>
</feature>
<reference evidence="3" key="1">
    <citation type="journal article" date="2019" name="Int. J. Syst. Evol. Microbiol.">
        <title>The Global Catalogue of Microorganisms (GCM) 10K type strain sequencing project: providing services to taxonomists for standard genome sequencing and annotation.</title>
        <authorList>
            <consortium name="The Broad Institute Genomics Platform"/>
            <consortium name="The Broad Institute Genome Sequencing Center for Infectious Disease"/>
            <person name="Wu L."/>
            <person name="Ma J."/>
        </authorList>
    </citation>
    <scope>NUCLEOTIDE SEQUENCE [LARGE SCALE GENOMIC DNA]</scope>
    <source>
        <strain evidence="3">CCUG 49339</strain>
    </source>
</reference>
<dbReference type="Proteomes" id="UP001597214">
    <property type="component" value="Unassembled WGS sequence"/>
</dbReference>
<dbReference type="RefSeq" id="WP_377929158.1">
    <property type="nucleotide sequence ID" value="NZ_JBHUEM010000026.1"/>
</dbReference>
<feature type="transmembrane region" description="Helical" evidence="1">
    <location>
        <begin position="291"/>
        <end position="313"/>
    </location>
</feature>
<name>A0ABW4LV05_9BACI</name>
<keyword evidence="3" id="KW-1185">Reference proteome</keyword>
<keyword evidence="1" id="KW-0812">Transmembrane</keyword>
<comment type="caution">
    <text evidence="2">The sequence shown here is derived from an EMBL/GenBank/DDBJ whole genome shotgun (WGS) entry which is preliminary data.</text>
</comment>
<dbReference type="PANTHER" id="PTHR43471:SF14">
    <property type="entry name" value="ABC-2 TYPE TRANSPORT SYSTEM PERMEASE PROTEIN"/>
    <property type="match status" value="1"/>
</dbReference>
<evidence type="ECO:0000313" key="2">
    <source>
        <dbReference type="EMBL" id="MFD1737938.1"/>
    </source>
</evidence>
<organism evidence="2 3">
    <name type="scientific">Bacillus salitolerans</name>
    <dbReference type="NCBI Taxonomy" id="1437434"/>
    <lineage>
        <taxon>Bacteria</taxon>
        <taxon>Bacillati</taxon>
        <taxon>Bacillota</taxon>
        <taxon>Bacilli</taxon>
        <taxon>Bacillales</taxon>
        <taxon>Bacillaceae</taxon>
        <taxon>Bacillus</taxon>
    </lineage>
</organism>
<feature type="transmembrane region" description="Helical" evidence="1">
    <location>
        <begin position="21"/>
        <end position="44"/>
    </location>
</feature>
<evidence type="ECO:0000256" key="1">
    <source>
        <dbReference type="SAM" id="Phobius"/>
    </source>
</evidence>
<dbReference type="Pfam" id="PF12679">
    <property type="entry name" value="ABC2_membrane_2"/>
    <property type="match status" value="1"/>
</dbReference>
<proteinExistence type="predicted"/>
<protein>
    <submittedName>
        <fullName evidence="2">ABC transporter permease</fullName>
    </submittedName>
</protein>
<keyword evidence="1" id="KW-0472">Membrane</keyword>
<dbReference type="PANTHER" id="PTHR43471">
    <property type="entry name" value="ABC TRANSPORTER PERMEASE"/>
    <property type="match status" value="1"/>
</dbReference>
<gene>
    <name evidence="2" type="ORF">ACFSCX_15480</name>
</gene>
<sequence>MVGGNQSFWVMVKKELRDQVMSWRFLIIIILLLLTCMASLYTALSNIRDAAQSIDADDAFLFLKMFTISDPDSSLPPFITFISFLGPLLGIGLGFDAINSERNNRTLPRVLAQPIPRDYLINAKFTASLLLIGGMLLSLGLIVTALAILSIGLLPSWEEFWRIIVYILSSVVYVAFWLNLAILCSVRFRQAATSALASLGVWLFFSIFFAMIISMIGGATAPKTETATMEEAVSSQELITNLSRVNPSYLFSEVTTILLTPEIRTLGPLSMEQVVGAIPSPLPLAESLLLIWPQCLALLAGTLICFAISYIIFMRQEIRT</sequence>
<feature type="transmembrane region" description="Helical" evidence="1">
    <location>
        <begin position="160"/>
        <end position="183"/>
    </location>
</feature>
<dbReference type="EMBL" id="JBHUEM010000026">
    <property type="protein sequence ID" value="MFD1737938.1"/>
    <property type="molecule type" value="Genomic_DNA"/>
</dbReference>
<keyword evidence="1" id="KW-1133">Transmembrane helix</keyword>
<accession>A0ABW4LV05</accession>
<feature type="transmembrane region" description="Helical" evidence="1">
    <location>
        <begin position="129"/>
        <end position="154"/>
    </location>
</feature>
<feature type="transmembrane region" description="Helical" evidence="1">
    <location>
        <begin position="75"/>
        <end position="95"/>
    </location>
</feature>